<keyword evidence="2" id="KW-0812">Transmembrane</keyword>
<feature type="region of interest" description="Disordered" evidence="1">
    <location>
        <begin position="1"/>
        <end position="109"/>
    </location>
</feature>
<feature type="compositionally biased region" description="Low complexity" evidence="1">
    <location>
        <begin position="45"/>
        <end position="61"/>
    </location>
</feature>
<feature type="compositionally biased region" description="Basic and acidic residues" evidence="1">
    <location>
        <begin position="90"/>
        <end position="103"/>
    </location>
</feature>
<sequence>MEAKLHSLVTKPPLPTTLTKHSTTAKYPTLLPSRHRPPLKFSPISSSSSSNNANESSVSESDNLPRPQITPPPETVEVRFRRRSRRRSNQQRDDKKGDRRLAKAEQAPVQKKWEDMNVAEKAMALYVGEKGLLFWLNKFAYASIFIVIGGWIFFRFVGPSLNLYQLDSPPLSPDSMFKGSS</sequence>
<keyword evidence="2" id="KW-0472">Membrane</keyword>
<dbReference type="GO" id="GO:0009507">
    <property type="term" value="C:chloroplast"/>
    <property type="evidence" value="ECO:0007669"/>
    <property type="project" value="TreeGrafter"/>
</dbReference>
<feature type="compositionally biased region" description="Basic residues" evidence="1">
    <location>
        <begin position="80"/>
        <end position="89"/>
    </location>
</feature>
<dbReference type="PANTHER" id="PTHR36347:SF1">
    <property type="entry name" value="EXPRESSED PROTEIN"/>
    <property type="match status" value="1"/>
</dbReference>
<dbReference type="STRING" id="981085.W9SCS4"/>
<keyword evidence="4" id="KW-1185">Reference proteome</keyword>
<organism evidence="3 4">
    <name type="scientific">Morus notabilis</name>
    <dbReference type="NCBI Taxonomy" id="981085"/>
    <lineage>
        <taxon>Eukaryota</taxon>
        <taxon>Viridiplantae</taxon>
        <taxon>Streptophyta</taxon>
        <taxon>Embryophyta</taxon>
        <taxon>Tracheophyta</taxon>
        <taxon>Spermatophyta</taxon>
        <taxon>Magnoliopsida</taxon>
        <taxon>eudicotyledons</taxon>
        <taxon>Gunneridae</taxon>
        <taxon>Pentapetalae</taxon>
        <taxon>rosids</taxon>
        <taxon>fabids</taxon>
        <taxon>Rosales</taxon>
        <taxon>Moraceae</taxon>
        <taxon>Moreae</taxon>
        <taxon>Morus</taxon>
    </lineage>
</organism>
<dbReference type="AlphaFoldDB" id="W9SCS4"/>
<evidence type="ECO:0000256" key="2">
    <source>
        <dbReference type="SAM" id="Phobius"/>
    </source>
</evidence>
<feature type="transmembrane region" description="Helical" evidence="2">
    <location>
        <begin position="139"/>
        <end position="158"/>
    </location>
</feature>
<dbReference type="Proteomes" id="UP000030645">
    <property type="component" value="Unassembled WGS sequence"/>
</dbReference>
<dbReference type="PANTHER" id="PTHR36347">
    <property type="entry name" value="EXPRESSED PROTEIN"/>
    <property type="match status" value="1"/>
</dbReference>
<gene>
    <name evidence="3" type="ORF">L484_026693</name>
</gene>
<accession>W9SCS4</accession>
<dbReference type="eggNOG" id="ENOG502S2EA">
    <property type="taxonomic scope" value="Eukaryota"/>
</dbReference>
<name>W9SCS4_9ROSA</name>
<dbReference type="KEGG" id="mnt:21409338"/>
<proteinExistence type="predicted"/>
<dbReference type="EMBL" id="KE346358">
    <property type="protein sequence ID" value="EXC35368.1"/>
    <property type="molecule type" value="Genomic_DNA"/>
</dbReference>
<evidence type="ECO:0000313" key="4">
    <source>
        <dbReference type="Proteomes" id="UP000030645"/>
    </source>
</evidence>
<evidence type="ECO:0000256" key="1">
    <source>
        <dbReference type="SAM" id="MobiDB-lite"/>
    </source>
</evidence>
<feature type="compositionally biased region" description="Low complexity" evidence="1">
    <location>
        <begin position="8"/>
        <end position="26"/>
    </location>
</feature>
<dbReference type="OrthoDB" id="1193499at2759"/>
<evidence type="ECO:0000313" key="3">
    <source>
        <dbReference type="EMBL" id="EXC35368.1"/>
    </source>
</evidence>
<keyword evidence="2" id="KW-1133">Transmembrane helix</keyword>
<protein>
    <submittedName>
        <fullName evidence="3">Uncharacterized protein</fullName>
    </submittedName>
</protein>
<reference evidence="4" key="1">
    <citation type="submission" date="2013-01" db="EMBL/GenBank/DDBJ databases">
        <title>Draft Genome Sequence of a Mulberry Tree, Morus notabilis C.K. Schneid.</title>
        <authorList>
            <person name="He N."/>
            <person name="Zhao S."/>
        </authorList>
    </citation>
    <scope>NUCLEOTIDE SEQUENCE</scope>
</reference>